<dbReference type="HOGENOM" id="CLU_2642889_0_0_1"/>
<reference evidence="1" key="2">
    <citation type="submission" date="2015-06" db="UniProtKB">
        <authorList>
            <consortium name="EnsemblPlants"/>
        </authorList>
    </citation>
    <scope>IDENTIFICATION</scope>
    <source>
        <strain evidence="1">DM1-3 516 R44</strain>
    </source>
</reference>
<evidence type="ECO:0000313" key="1">
    <source>
        <dbReference type="EnsemblPlants" id="PGSC0003DMT400053495"/>
    </source>
</evidence>
<dbReference type="EnsemblPlants" id="PGSC0003DMT400053495">
    <property type="protein sequence ID" value="PGSC0003DMT400053495"/>
    <property type="gene ID" value="PGSC0003DMG400020748"/>
</dbReference>
<accession>M1BV13</accession>
<dbReference type="InParanoid" id="M1BV13"/>
<keyword evidence="2" id="KW-1185">Reference proteome</keyword>
<name>M1BV13_SOLTU</name>
<proteinExistence type="predicted"/>
<dbReference type="PaxDb" id="4113-PGSC0003DMT400053495"/>
<dbReference type="AlphaFoldDB" id="M1BV13"/>
<evidence type="ECO:0000313" key="2">
    <source>
        <dbReference type="Proteomes" id="UP000011115"/>
    </source>
</evidence>
<protein>
    <submittedName>
        <fullName evidence="1">Uncharacterized protein</fullName>
    </submittedName>
</protein>
<sequence length="77" mass="8969">MGLFGGCFRLLWGSFVSPKRRKRGVVEERRGSEEWKRSWWDFAGKRRKMNGVLSCRSLGGFRGGGDRKIMKSETHFE</sequence>
<dbReference type="Gramene" id="PGSC0003DMT400053495">
    <property type="protein sequence ID" value="PGSC0003DMT400053495"/>
    <property type="gene ID" value="PGSC0003DMG400020748"/>
</dbReference>
<reference evidence="2" key="1">
    <citation type="journal article" date="2011" name="Nature">
        <title>Genome sequence and analysis of the tuber crop potato.</title>
        <authorList>
            <consortium name="The Potato Genome Sequencing Consortium"/>
        </authorList>
    </citation>
    <scope>NUCLEOTIDE SEQUENCE [LARGE SCALE GENOMIC DNA]</scope>
    <source>
        <strain evidence="2">cv. DM1-3 516 R44</strain>
    </source>
</reference>
<dbReference type="Proteomes" id="UP000011115">
    <property type="component" value="Unassembled WGS sequence"/>
</dbReference>
<organism evidence="1 2">
    <name type="scientific">Solanum tuberosum</name>
    <name type="common">Potato</name>
    <dbReference type="NCBI Taxonomy" id="4113"/>
    <lineage>
        <taxon>Eukaryota</taxon>
        <taxon>Viridiplantae</taxon>
        <taxon>Streptophyta</taxon>
        <taxon>Embryophyta</taxon>
        <taxon>Tracheophyta</taxon>
        <taxon>Spermatophyta</taxon>
        <taxon>Magnoliopsida</taxon>
        <taxon>eudicotyledons</taxon>
        <taxon>Gunneridae</taxon>
        <taxon>Pentapetalae</taxon>
        <taxon>asterids</taxon>
        <taxon>lamiids</taxon>
        <taxon>Solanales</taxon>
        <taxon>Solanaceae</taxon>
        <taxon>Solanoideae</taxon>
        <taxon>Solaneae</taxon>
        <taxon>Solanum</taxon>
    </lineage>
</organism>